<keyword evidence="2" id="KW-1185">Reference proteome</keyword>
<dbReference type="EMBL" id="JARKHS020004447">
    <property type="protein sequence ID" value="KAK8784581.1"/>
    <property type="molecule type" value="Genomic_DNA"/>
</dbReference>
<dbReference type="AlphaFoldDB" id="A0AAQ4FCT7"/>
<evidence type="ECO:0000313" key="2">
    <source>
        <dbReference type="Proteomes" id="UP001321473"/>
    </source>
</evidence>
<evidence type="ECO:0000313" key="1">
    <source>
        <dbReference type="EMBL" id="KAK8784581.1"/>
    </source>
</evidence>
<accession>A0AAQ4FCT7</accession>
<gene>
    <name evidence="1" type="ORF">V5799_009052</name>
</gene>
<proteinExistence type="predicted"/>
<protein>
    <submittedName>
        <fullName evidence="1">Uncharacterized protein</fullName>
    </submittedName>
</protein>
<dbReference type="Gene3D" id="1.10.150.50">
    <property type="entry name" value="Transcription Factor, Ets-1"/>
    <property type="match status" value="1"/>
</dbReference>
<dbReference type="Proteomes" id="UP001321473">
    <property type="component" value="Unassembled WGS sequence"/>
</dbReference>
<dbReference type="SUPFAM" id="SSF47769">
    <property type="entry name" value="SAM/Pointed domain"/>
    <property type="match status" value="1"/>
</dbReference>
<sequence>MQEDAGVRNLTLAAARIDTGEPNPEADMVNQEELNQEQVQNLLEDLALLAAQNPRGWTVASAIACIAAIPSCTECVEELSAQVTNRKALRLLTEDYLINTVGMTFGMALKVCDVIRSLIPVMGHATT</sequence>
<name>A0AAQ4FCT7_AMBAM</name>
<comment type="caution">
    <text evidence="1">The sequence shown here is derived from an EMBL/GenBank/DDBJ whole genome shotgun (WGS) entry which is preliminary data.</text>
</comment>
<dbReference type="InterPro" id="IPR013761">
    <property type="entry name" value="SAM/pointed_sf"/>
</dbReference>
<reference evidence="1 2" key="1">
    <citation type="journal article" date="2023" name="Arcadia Sci">
        <title>De novo assembly of a long-read Amblyomma americanum tick genome.</title>
        <authorList>
            <person name="Chou S."/>
            <person name="Poskanzer K.E."/>
            <person name="Rollins M."/>
            <person name="Thuy-Boun P.S."/>
        </authorList>
    </citation>
    <scope>NUCLEOTIDE SEQUENCE [LARGE SCALE GENOMIC DNA]</scope>
    <source>
        <strain evidence="1">F_SG_1</strain>
        <tissue evidence="1">Salivary glands</tissue>
    </source>
</reference>
<organism evidence="1 2">
    <name type="scientific">Amblyomma americanum</name>
    <name type="common">Lone star tick</name>
    <dbReference type="NCBI Taxonomy" id="6943"/>
    <lineage>
        <taxon>Eukaryota</taxon>
        <taxon>Metazoa</taxon>
        <taxon>Ecdysozoa</taxon>
        <taxon>Arthropoda</taxon>
        <taxon>Chelicerata</taxon>
        <taxon>Arachnida</taxon>
        <taxon>Acari</taxon>
        <taxon>Parasitiformes</taxon>
        <taxon>Ixodida</taxon>
        <taxon>Ixodoidea</taxon>
        <taxon>Ixodidae</taxon>
        <taxon>Amblyomminae</taxon>
        <taxon>Amblyomma</taxon>
    </lineage>
</organism>